<reference evidence="1" key="1">
    <citation type="submission" date="2022-10" db="EMBL/GenBank/DDBJ databases">
        <title>Genome Sequence of Xylaria curta.</title>
        <authorList>
            <person name="Buettner E."/>
        </authorList>
    </citation>
    <scope>NUCLEOTIDE SEQUENCE</scope>
    <source>
        <strain evidence="1">Babe10</strain>
    </source>
</reference>
<sequence>MRQFCDLVLRVLMVTPLAHVHFHLTSRAFGSLLWSSLDLFDVPHHPDVALALSALDHAEPDPLVERDDLAVLASDANVLAFAEVLAAALHARHEAVDQLTTPLYAWSQSSIT</sequence>
<evidence type="ECO:0000313" key="2">
    <source>
        <dbReference type="Proteomes" id="UP001143856"/>
    </source>
</evidence>
<gene>
    <name evidence="1" type="ORF">NUW58_g10758</name>
</gene>
<protein>
    <submittedName>
        <fullName evidence="1">Uncharacterized protein</fullName>
    </submittedName>
</protein>
<dbReference type="Proteomes" id="UP001143856">
    <property type="component" value="Unassembled WGS sequence"/>
</dbReference>
<proteinExistence type="predicted"/>
<keyword evidence="2" id="KW-1185">Reference proteome</keyword>
<name>A0ACC1MHC4_9PEZI</name>
<dbReference type="EMBL" id="JAPDGR010005301">
    <property type="protein sequence ID" value="KAJ2966062.1"/>
    <property type="molecule type" value="Genomic_DNA"/>
</dbReference>
<comment type="caution">
    <text evidence="1">The sequence shown here is derived from an EMBL/GenBank/DDBJ whole genome shotgun (WGS) entry which is preliminary data.</text>
</comment>
<accession>A0ACC1MHC4</accession>
<evidence type="ECO:0000313" key="1">
    <source>
        <dbReference type="EMBL" id="KAJ2966062.1"/>
    </source>
</evidence>
<organism evidence="1 2">
    <name type="scientific">Xylaria curta</name>
    <dbReference type="NCBI Taxonomy" id="42375"/>
    <lineage>
        <taxon>Eukaryota</taxon>
        <taxon>Fungi</taxon>
        <taxon>Dikarya</taxon>
        <taxon>Ascomycota</taxon>
        <taxon>Pezizomycotina</taxon>
        <taxon>Sordariomycetes</taxon>
        <taxon>Xylariomycetidae</taxon>
        <taxon>Xylariales</taxon>
        <taxon>Xylariaceae</taxon>
        <taxon>Xylaria</taxon>
    </lineage>
</organism>